<dbReference type="SUPFAM" id="SSF82866">
    <property type="entry name" value="Multidrug efflux transporter AcrB transmembrane domain"/>
    <property type="match status" value="2"/>
</dbReference>
<feature type="transmembrane region" description="Helical" evidence="1">
    <location>
        <begin position="335"/>
        <end position="351"/>
    </location>
</feature>
<dbReference type="InterPro" id="IPR027463">
    <property type="entry name" value="AcrB_DN_DC_subdom"/>
</dbReference>
<dbReference type="Gene3D" id="3.30.2090.10">
    <property type="entry name" value="Multidrug efflux transporter AcrB TolC docking domain, DN and DC subdomains"/>
    <property type="match status" value="2"/>
</dbReference>
<reference evidence="2 3" key="1">
    <citation type="journal article" date="2016" name="Nat. Commun.">
        <title>Thousands of microbial genomes shed light on interconnected biogeochemical processes in an aquifer system.</title>
        <authorList>
            <person name="Anantharaman K."/>
            <person name="Brown C.T."/>
            <person name="Hug L.A."/>
            <person name="Sharon I."/>
            <person name="Castelle C.J."/>
            <person name="Probst A.J."/>
            <person name="Thomas B.C."/>
            <person name="Singh A."/>
            <person name="Wilkins M.J."/>
            <person name="Karaoz U."/>
            <person name="Brodie E.L."/>
            <person name="Williams K.H."/>
            <person name="Hubbard S.S."/>
            <person name="Banfield J.F."/>
        </authorList>
    </citation>
    <scope>NUCLEOTIDE SEQUENCE [LARGE SCALE GENOMIC DNA]</scope>
</reference>
<proteinExistence type="predicted"/>
<feature type="transmembrane region" description="Helical" evidence="1">
    <location>
        <begin position="908"/>
        <end position="929"/>
    </location>
</feature>
<feature type="transmembrane region" description="Helical" evidence="1">
    <location>
        <begin position="464"/>
        <end position="487"/>
    </location>
</feature>
<accession>A0A1F7RAX4</accession>
<dbReference type="InterPro" id="IPR001036">
    <property type="entry name" value="Acrflvin-R"/>
</dbReference>
<feature type="transmembrane region" description="Helical" evidence="1">
    <location>
        <begin position="950"/>
        <end position="971"/>
    </location>
</feature>
<feature type="transmembrane region" description="Helical" evidence="1">
    <location>
        <begin position="532"/>
        <end position="553"/>
    </location>
</feature>
<feature type="transmembrane region" description="Helical" evidence="1">
    <location>
        <begin position="850"/>
        <end position="869"/>
    </location>
</feature>
<dbReference type="SUPFAM" id="SSF82693">
    <property type="entry name" value="Multidrug efflux transporter AcrB pore domain, PN1, PN2, PC1 and PC2 subdomains"/>
    <property type="match status" value="3"/>
</dbReference>
<dbReference type="Gene3D" id="3.30.70.1320">
    <property type="entry name" value="Multidrug efflux transporter AcrB pore domain like"/>
    <property type="match status" value="1"/>
</dbReference>
<dbReference type="GO" id="GO:0042910">
    <property type="term" value="F:xenobiotic transmembrane transporter activity"/>
    <property type="evidence" value="ECO:0007669"/>
    <property type="project" value="TreeGrafter"/>
</dbReference>
<dbReference type="Pfam" id="PF00873">
    <property type="entry name" value="ACR_tran"/>
    <property type="match status" value="1"/>
</dbReference>
<gene>
    <name evidence="2" type="ORF">A2042_01365</name>
</gene>
<organism evidence="2 3">
    <name type="scientific">Candidatus Schekmanbacteria bacterium GWA2_38_11</name>
    <dbReference type="NCBI Taxonomy" id="1817876"/>
    <lineage>
        <taxon>Bacteria</taxon>
        <taxon>Candidatus Schekmaniibacteriota</taxon>
    </lineage>
</organism>
<evidence type="ECO:0008006" key="4">
    <source>
        <dbReference type="Google" id="ProtNLM"/>
    </source>
</evidence>
<keyword evidence="1" id="KW-1133">Transmembrane helix</keyword>
<feature type="transmembrane region" description="Helical" evidence="1">
    <location>
        <begin position="881"/>
        <end position="902"/>
    </location>
</feature>
<dbReference type="Proteomes" id="UP000178526">
    <property type="component" value="Unassembled WGS sequence"/>
</dbReference>
<keyword evidence="1" id="KW-0472">Membrane</keyword>
<dbReference type="AlphaFoldDB" id="A0A1F7RAX4"/>
<evidence type="ECO:0000313" key="2">
    <source>
        <dbReference type="EMBL" id="OGL38702.1"/>
    </source>
</evidence>
<feature type="transmembrane region" description="Helical" evidence="1">
    <location>
        <begin position="429"/>
        <end position="458"/>
    </location>
</feature>
<sequence>MYISDLSIKRPVFATMVIVALMVMGVISIYFIGVELTPEVNPPFVTVTTLYPGAGPEEIETLVTKPIEEAVSSVNGVKKISSSSTEGRSVVSIEFEFEVPIKLAAVEVREKVYIAKSKLPKDIEEPIIQRMDPAARPILWFGLSANLPPDEVRRIAEDDIKPALEQVEGVAEVNVVGGLEREIQVNLDMRKLIGYNISISKVLSLIKEENMNIPAGRIDREREEITVRTKGEFSNIDQIKNLVVRVNDGAPVYLKDIAEVKDGFKDIRTVSRMDGVNAVTFSVKKQSGANTVAVADRVSKALTGLKKILPPDLKVLSIEDQSVDIKRDVKNVREAIILGVIMAVLIVFLFMRDWRSTVICALALPTSLISTFFFMYIMGFSINIMTLMALSLVVGVLIDDSIVVRENIFRHMEEGMEPKKAASVGTQEIGLAVMATTFTIVAVFVPIAFMSGMIGMWFRSFGLTAAFAVMVSLLVSFTLDPMLSAYFMKPLSHLRKKETFFKRLSDRLEKFYKDIDSNYRSVLQWALNHRKLVVGGAVLIFILSISLISLIGVEFFSAEDRDQILVDIEMSPGSSLTMTERVASKVETIMKKHPDVTTIFTTIGTDGDVTLAHLNVKTTPKGKRKSGKNINDLMADTREMLKNIPAADIIVSNRQMEQNVEAPVSFYIRGENLATLSKLSDEIMPIVKKIPGTVDVTSSLKKGKPEMQIVLDRLRAADLGVGVGQVAPSLRIMLAGDVASKFREGDKEYDIRVRLNEEDRNSSFLVSNVSLSSTFGKQITLKDVSKLDPELGPMEIKRENRQRQVVIGSRLKNVPLSDVVNGIKAKLKNYKLPKGYTIGFTGQSERMQEALGIMINALFLAIIFIYMVLASQFNSFVHPFTIMLSLPLSIIGALTTIFLVGLHFNMSIMFAIIMLMGLVTKNAILLVDYTNTLRSRGFEKKEAILSAGPVRLRPILMTTSAMILGMFPVAVSTAPGSEFRAPMAISIIGGLIASTVLTLVVVPVVYYILDEGIISLKNKFKFFSSGSEPQGS</sequence>
<protein>
    <recommendedName>
        <fullName evidence="4">Acriflavin resistance protein</fullName>
    </recommendedName>
</protein>
<dbReference type="SUPFAM" id="SSF82714">
    <property type="entry name" value="Multidrug efflux transporter AcrB TolC docking domain, DN and DC subdomains"/>
    <property type="match status" value="2"/>
</dbReference>
<name>A0A1F7RAX4_9BACT</name>
<dbReference type="Gene3D" id="3.30.70.1440">
    <property type="entry name" value="Multidrug efflux transporter AcrB pore domain"/>
    <property type="match status" value="1"/>
</dbReference>
<dbReference type="PANTHER" id="PTHR32063:SF0">
    <property type="entry name" value="SWARMING MOTILITY PROTEIN SWRC"/>
    <property type="match status" value="1"/>
</dbReference>
<feature type="transmembrane region" description="Helical" evidence="1">
    <location>
        <begin position="983"/>
        <end position="1009"/>
    </location>
</feature>
<feature type="transmembrane region" description="Helical" evidence="1">
    <location>
        <begin position="384"/>
        <end position="408"/>
    </location>
</feature>
<evidence type="ECO:0000256" key="1">
    <source>
        <dbReference type="SAM" id="Phobius"/>
    </source>
</evidence>
<dbReference type="Gene3D" id="1.20.1640.10">
    <property type="entry name" value="Multidrug efflux transporter AcrB transmembrane domain"/>
    <property type="match status" value="2"/>
</dbReference>
<feature type="transmembrane region" description="Helical" evidence="1">
    <location>
        <begin position="358"/>
        <end position="378"/>
    </location>
</feature>
<dbReference type="GO" id="GO:0005886">
    <property type="term" value="C:plasma membrane"/>
    <property type="evidence" value="ECO:0007669"/>
    <property type="project" value="TreeGrafter"/>
</dbReference>
<feature type="transmembrane region" description="Helical" evidence="1">
    <location>
        <begin position="12"/>
        <end position="33"/>
    </location>
</feature>
<comment type="caution">
    <text evidence="2">The sequence shown here is derived from an EMBL/GenBank/DDBJ whole genome shotgun (WGS) entry which is preliminary data.</text>
</comment>
<dbReference type="Gene3D" id="3.30.70.1430">
    <property type="entry name" value="Multidrug efflux transporter AcrB pore domain"/>
    <property type="match status" value="2"/>
</dbReference>
<keyword evidence="1" id="KW-0812">Transmembrane</keyword>
<dbReference type="EMBL" id="MGDB01000140">
    <property type="protein sequence ID" value="OGL38702.1"/>
    <property type="molecule type" value="Genomic_DNA"/>
</dbReference>
<evidence type="ECO:0000313" key="3">
    <source>
        <dbReference type="Proteomes" id="UP000178526"/>
    </source>
</evidence>
<dbReference type="PRINTS" id="PR00702">
    <property type="entry name" value="ACRIFLAVINRP"/>
</dbReference>
<dbReference type="PANTHER" id="PTHR32063">
    <property type="match status" value="1"/>
</dbReference>